<feature type="compositionally biased region" description="Basic and acidic residues" evidence="1">
    <location>
        <begin position="299"/>
        <end position="311"/>
    </location>
</feature>
<feature type="compositionally biased region" description="Basic and acidic residues" evidence="1">
    <location>
        <begin position="250"/>
        <end position="266"/>
    </location>
</feature>
<sequence>MPNVDARGWDLPHHTLNVLGPANAKIALGARGLQFMDNQAILYFTRQVNNDRMLRGGVWETRHDNRSTDAYCWARNRPTRARKERPTSTRRQYSQWVVPQLGQTERSAGASHLKPRWDKCSGKALRGKKTKEKGLTKAVAVPGSEGEKPEMDEASALATAVLAAAAGEELAARDLVTPEALEGRSIDLRATVNVAIPAVARVEASIGDVVLNLLLGSRPPANVSQLLYAGHVEPEGGLWDHRECGRGARAAGREAGRAGHGKGWDRRKPRMICGRRGRSRKRQKKRRSEVEGGSSEVEGSGREDDRSEESKKKKKISLVKNKTLFFLYLAL</sequence>
<feature type="region of interest" description="Disordered" evidence="1">
    <location>
        <begin position="250"/>
        <end position="314"/>
    </location>
</feature>
<evidence type="ECO:0000313" key="3">
    <source>
        <dbReference type="Proteomes" id="UP001218188"/>
    </source>
</evidence>
<gene>
    <name evidence="2" type="ORF">C8F04DRAFT_1184261</name>
</gene>
<evidence type="ECO:0000313" key="2">
    <source>
        <dbReference type="EMBL" id="KAJ7033280.1"/>
    </source>
</evidence>
<reference evidence="2" key="1">
    <citation type="submission" date="2023-03" db="EMBL/GenBank/DDBJ databases">
        <title>Massive genome expansion in bonnet fungi (Mycena s.s.) driven by repeated elements and novel gene families across ecological guilds.</title>
        <authorList>
            <consortium name="Lawrence Berkeley National Laboratory"/>
            <person name="Harder C.B."/>
            <person name="Miyauchi S."/>
            <person name="Viragh M."/>
            <person name="Kuo A."/>
            <person name="Thoen E."/>
            <person name="Andreopoulos B."/>
            <person name="Lu D."/>
            <person name="Skrede I."/>
            <person name="Drula E."/>
            <person name="Henrissat B."/>
            <person name="Morin E."/>
            <person name="Kohler A."/>
            <person name="Barry K."/>
            <person name="LaButti K."/>
            <person name="Morin E."/>
            <person name="Salamov A."/>
            <person name="Lipzen A."/>
            <person name="Mereny Z."/>
            <person name="Hegedus B."/>
            <person name="Baldrian P."/>
            <person name="Stursova M."/>
            <person name="Weitz H."/>
            <person name="Taylor A."/>
            <person name="Grigoriev I.V."/>
            <person name="Nagy L.G."/>
            <person name="Martin F."/>
            <person name="Kauserud H."/>
        </authorList>
    </citation>
    <scope>NUCLEOTIDE SEQUENCE</scope>
    <source>
        <strain evidence="2">CBHHK200</strain>
    </source>
</reference>
<name>A0AAD6SV68_9AGAR</name>
<feature type="compositionally biased region" description="Basic residues" evidence="1">
    <location>
        <begin position="267"/>
        <end position="287"/>
    </location>
</feature>
<accession>A0AAD6SV68</accession>
<evidence type="ECO:0000256" key="1">
    <source>
        <dbReference type="SAM" id="MobiDB-lite"/>
    </source>
</evidence>
<proteinExistence type="predicted"/>
<protein>
    <submittedName>
        <fullName evidence="2">Uncharacterized protein</fullName>
    </submittedName>
</protein>
<dbReference type="AlphaFoldDB" id="A0AAD6SV68"/>
<comment type="caution">
    <text evidence="2">The sequence shown here is derived from an EMBL/GenBank/DDBJ whole genome shotgun (WGS) entry which is preliminary data.</text>
</comment>
<organism evidence="2 3">
    <name type="scientific">Mycena alexandri</name>
    <dbReference type="NCBI Taxonomy" id="1745969"/>
    <lineage>
        <taxon>Eukaryota</taxon>
        <taxon>Fungi</taxon>
        <taxon>Dikarya</taxon>
        <taxon>Basidiomycota</taxon>
        <taxon>Agaricomycotina</taxon>
        <taxon>Agaricomycetes</taxon>
        <taxon>Agaricomycetidae</taxon>
        <taxon>Agaricales</taxon>
        <taxon>Marasmiineae</taxon>
        <taxon>Mycenaceae</taxon>
        <taxon>Mycena</taxon>
    </lineage>
</organism>
<dbReference type="Proteomes" id="UP001218188">
    <property type="component" value="Unassembled WGS sequence"/>
</dbReference>
<dbReference type="EMBL" id="JARJCM010000066">
    <property type="protein sequence ID" value="KAJ7033280.1"/>
    <property type="molecule type" value="Genomic_DNA"/>
</dbReference>
<keyword evidence="3" id="KW-1185">Reference proteome</keyword>